<reference evidence="1" key="1">
    <citation type="submission" date="2023-04" db="EMBL/GenBank/DDBJ databases">
        <title>A chromosome-level genome assembly of the parasitoid wasp Eretmocerus hayati.</title>
        <authorList>
            <person name="Zhong Y."/>
            <person name="Liu S."/>
            <person name="Liu Y."/>
        </authorList>
    </citation>
    <scope>NUCLEOTIDE SEQUENCE</scope>
    <source>
        <strain evidence="1">ZJU_SS_LIU_2023</strain>
    </source>
</reference>
<keyword evidence="2" id="KW-1185">Reference proteome</keyword>
<organism evidence="1 2">
    <name type="scientific">Eretmocerus hayati</name>
    <dbReference type="NCBI Taxonomy" id="131215"/>
    <lineage>
        <taxon>Eukaryota</taxon>
        <taxon>Metazoa</taxon>
        <taxon>Ecdysozoa</taxon>
        <taxon>Arthropoda</taxon>
        <taxon>Hexapoda</taxon>
        <taxon>Insecta</taxon>
        <taxon>Pterygota</taxon>
        <taxon>Neoptera</taxon>
        <taxon>Endopterygota</taxon>
        <taxon>Hymenoptera</taxon>
        <taxon>Apocrita</taxon>
        <taxon>Proctotrupomorpha</taxon>
        <taxon>Chalcidoidea</taxon>
        <taxon>Aphelinidae</taxon>
        <taxon>Aphelininae</taxon>
        <taxon>Eretmocerus</taxon>
    </lineage>
</organism>
<sequence length="553" mass="61737">MPVIAFIVYPAKNAINEAFKGREPWEIVGVTSTTILAAVWFYNFIFQDESIVERSKKTAMNLIKRIPAVRDKIESESQRLSKQFEEATLKRTKSLTYTLNLPEKPIDSKEIVKLVERHISLGDFDWDKGRVSGCVYHANTELKKLITEVYGMASYTNPLHPDVFPGICKMEAEIVRMVCRLFGGNDETCGSMTSGGTESILLACKAYRDYARETKGITKPEMVIPVTAHAAFDKAAQYLRIKVRYVPINPDSYTVSIAAIRRAINGNTIMLACSVPNFPYGTMDNVEAIAHLGEKYNIPVHVDACLGGFLVCFMKAAGYPLPEFDFRLKGVTSISADTHKYGYAPKGTSLILYRNKKFRHHQYTITTDWLGGLYGSPTVNGSRAGGLIAACWATMMYYGFDGYVEATRKVIDTAKFIEQELRQMDGIYVMGSPATSVIAFASSDFHIFNLCDGLHEKGWSLNTLQFPSAIHICVTHVHTQPGVAQQFVNDVKSELAKMMKDKPKIIEGMSLVQPESGDDIDGLRMKRGCHETSHVQKNQSSYGCLQTRRIPIC</sequence>
<evidence type="ECO:0000313" key="1">
    <source>
        <dbReference type="EMBL" id="KAJ8681783.1"/>
    </source>
</evidence>
<dbReference type="EMBL" id="CM056741">
    <property type="protein sequence ID" value="KAJ8681783.1"/>
    <property type="molecule type" value="Genomic_DNA"/>
</dbReference>
<dbReference type="Proteomes" id="UP001239111">
    <property type="component" value="Chromosome 1"/>
</dbReference>
<protein>
    <submittedName>
        <fullName evidence="1">Uncharacterized protein</fullName>
    </submittedName>
</protein>
<name>A0ACC2PFF9_9HYME</name>
<comment type="caution">
    <text evidence="1">The sequence shown here is derived from an EMBL/GenBank/DDBJ whole genome shotgun (WGS) entry which is preliminary data.</text>
</comment>
<accession>A0ACC2PFF9</accession>
<proteinExistence type="predicted"/>
<gene>
    <name evidence="1" type="ORF">QAD02_017575</name>
</gene>
<evidence type="ECO:0000313" key="2">
    <source>
        <dbReference type="Proteomes" id="UP001239111"/>
    </source>
</evidence>